<evidence type="ECO:0000256" key="7">
    <source>
        <dbReference type="ARBA" id="ARBA00023065"/>
    </source>
</evidence>
<dbReference type="Pfam" id="PF08402">
    <property type="entry name" value="TOBE_2"/>
    <property type="match status" value="1"/>
</dbReference>
<keyword evidence="11" id="KW-1185">Reference proteome</keyword>
<evidence type="ECO:0000313" key="11">
    <source>
        <dbReference type="Proteomes" id="UP001595897"/>
    </source>
</evidence>
<dbReference type="InterPro" id="IPR027417">
    <property type="entry name" value="P-loop_NTPase"/>
</dbReference>
<dbReference type="Pfam" id="PF00005">
    <property type="entry name" value="ABC_tran"/>
    <property type="match status" value="1"/>
</dbReference>
<dbReference type="InterPro" id="IPR015853">
    <property type="entry name" value="ABC_transpr_FbpC"/>
</dbReference>
<dbReference type="SUPFAM" id="SSF52540">
    <property type="entry name" value="P-loop containing nucleoside triphosphate hydrolases"/>
    <property type="match status" value="1"/>
</dbReference>
<evidence type="ECO:0000313" key="10">
    <source>
        <dbReference type="EMBL" id="MFC4698888.1"/>
    </source>
</evidence>
<dbReference type="Gene3D" id="2.40.50.100">
    <property type="match status" value="1"/>
</dbReference>
<evidence type="ECO:0000256" key="4">
    <source>
        <dbReference type="ARBA" id="ARBA00022741"/>
    </source>
</evidence>
<evidence type="ECO:0000256" key="3">
    <source>
        <dbReference type="ARBA" id="ARBA00022496"/>
    </source>
</evidence>
<sequence>MLSIDNLNLAYGDTQVLNDVCIALGSGEIGCILGPSGCGKTTLLQAIAGFHQVQAGKIFIKDACVASENLHLSPDKRGIGLVFQDFALFPHMSVLDNVSYGLHHLPKSERKLVALENIERVGLGEYADKFPGSLSGGQQQRVAIARAIAPNPQLMLLDEPFSSLDPELREKVAVEVRELIKRLGITALLVTHDQQEAFAFADKIAILAEHKCQQWDTPYQLYHEPSSRFVANFIGESTFISGEVMPQEAGSASVYVNTQLGRFALSGPQADKNEGDKLDVLVRPDDIVHEDSSPLKATVVDRRFRGAHIMYRLQLPNFSEHVLCLAPSHHDHSIGESFGIRMSIDHVICFPATISRN</sequence>
<keyword evidence="5 10" id="KW-0067">ATP-binding</keyword>
<keyword evidence="6" id="KW-0408">Iron</keyword>
<evidence type="ECO:0000256" key="5">
    <source>
        <dbReference type="ARBA" id="ARBA00022840"/>
    </source>
</evidence>
<comment type="caution">
    <text evidence="10">The sequence shown here is derived from an EMBL/GenBank/DDBJ whole genome shotgun (WGS) entry which is preliminary data.</text>
</comment>
<dbReference type="InterPro" id="IPR013611">
    <property type="entry name" value="Transp-assoc_OB_typ2"/>
</dbReference>
<dbReference type="InterPro" id="IPR003439">
    <property type="entry name" value="ABC_transporter-like_ATP-bd"/>
</dbReference>
<keyword evidence="4" id="KW-0547">Nucleotide-binding</keyword>
<dbReference type="GO" id="GO:0005524">
    <property type="term" value="F:ATP binding"/>
    <property type="evidence" value="ECO:0007669"/>
    <property type="project" value="UniProtKB-KW"/>
</dbReference>
<dbReference type="SUPFAM" id="SSF50331">
    <property type="entry name" value="MOP-like"/>
    <property type="match status" value="1"/>
</dbReference>
<proteinExistence type="predicted"/>
<keyword evidence="2" id="KW-1003">Cell membrane</keyword>
<accession>A0ABV9LT91</accession>
<keyword evidence="3" id="KW-0410">Iron transport</keyword>
<evidence type="ECO:0000259" key="9">
    <source>
        <dbReference type="PROSITE" id="PS50893"/>
    </source>
</evidence>
<dbReference type="SMART" id="SM00382">
    <property type="entry name" value="AAA"/>
    <property type="match status" value="1"/>
</dbReference>
<dbReference type="InterPro" id="IPR003593">
    <property type="entry name" value="AAA+_ATPase"/>
</dbReference>
<dbReference type="InterPro" id="IPR050093">
    <property type="entry name" value="ABC_SmlMolc_Importer"/>
</dbReference>
<evidence type="ECO:0000256" key="8">
    <source>
        <dbReference type="ARBA" id="ARBA00023136"/>
    </source>
</evidence>
<reference evidence="11" key="1">
    <citation type="journal article" date="2019" name="Int. J. Syst. Evol. Microbiol.">
        <title>The Global Catalogue of Microorganisms (GCM) 10K type strain sequencing project: providing services to taxonomists for standard genome sequencing and annotation.</title>
        <authorList>
            <consortium name="The Broad Institute Genomics Platform"/>
            <consortium name="The Broad Institute Genome Sequencing Center for Infectious Disease"/>
            <person name="Wu L."/>
            <person name="Ma J."/>
        </authorList>
    </citation>
    <scope>NUCLEOTIDE SEQUENCE [LARGE SCALE GENOMIC DNA]</scope>
    <source>
        <strain evidence="11">KACC 12507</strain>
    </source>
</reference>
<dbReference type="CDD" id="cd03259">
    <property type="entry name" value="ABC_Carb_Solutes_like"/>
    <property type="match status" value="1"/>
</dbReference>
<dbReference type="PANTHER" id="PTHR42781">
    <property type="entry name" value="SPERMIDINE/PUTRESCINE IMPORT ATP-BINDING PROTEIN POTA"/>
    <property type="match status" value="1"/>
</dbReference>
<organism evidence="10 11">
    <name type="scientific">Glaciecola siphonariae</name>
    <dbReference type="NCBI Taxonomy" id="521012"/>
    <lineage>
        <taxon>Bacteria</taxon>
        <taxon>Pseudomonadati</taxon>
        <taxon>Pseudomonadota</taxon>
        <taxon>Gammaproteobacteria</taxon>
        <taxon>Alteromonadales</taxon>
        <taxon>Alteromonadaceae</taxon>
        <taxon>Glaciecola</taxon>
    </lineage>
</organism>
<protein>
    <submittedName>
        <fullName evidence="10">ABC transporter ATP-binding protein</fullName>
    </submittedName>
</protein>
<dbReference type="Proteomes" id="UP001595897">
    <property type="component" value="Unassembled WGS sequence"/>
</dbReference>
<evidence type="ECO:0000256" key="2">
    <source>
        <dbReference type="ARBA" id="ARBA00022475"/>
    </source>
</evidence>
<feature type="domain" description="ABC transporter" evidence="9">
    <location>
        <begin position="2"/>
        <end position="234"/>
    </location>
</feature>
<dbReference type="Gene3D" id="3.40.50.300">
    <property type="entry name" value="P-loop containing nucleotide triphosphate hydrolases"/>
    <property type="match status" value="1"/>
</dbReference>
<dbReference type="RefSeq" id="WP_382405570.1">
    <property type="nucleotide sequence ID" value="NZ_JBHSGU010000002.1"/>
</dbReference>
<evidence type="ECO:0000256" key="6">
    <source>
        <dbReference type="ARBA" id="ARBA00023004"/>
    </source>
</evidence>
<dbReference type="InterPro" id="IPR008995">
    <property type="entry name" value="Mo/tungstate-bd_C_term_dom"/>
</dbReference>
<evidence type="ECO:0000256" key="1">
    <source>
        <dbReference type="ARBA" id="ARBA00022448"/>
    </source>
</evidence>
<keyword evidence="1" id="KW-0813">Transport</keyword>
<dbReference type="PROSITE" id="PS50893">
    <property type="entry name" value="ABC_TRANSPORTER_2"/>
    <property type="match status" value="1"/>
</dbReference>
<keyword evidence="8" id="KW-0472">Membrane</keyword>
<keyword evidence="7" id="KW-0406">Ion transport</keyword>
<dbReference type="PROSITE" id="PS00211">
    <property type="entry name" value="ABC_TRANSPORTER_1"/>
    <property type="match status" value="1"/>
</dbReference>
<dbReference type="InterPro" id="IPR017871">
    <property type="entry name" value="ABC_transporter-like_CS"/>
</dbReference>
<gene>
    <name evidence="10" type="ORF">ACFO4O_01765</name>
</gene>
<dbReference type="PANTHER" id="PTHR42781:SF8">
    <property type="entry name" value="BICARBONATE TRANSPORT ATP-BINDING PROTEIN CMPC"/>
    <property type="match status" value="1"/>
</dbReference>
<dbReference type="EMBL" id="JBHSGU010000002">
    <property type="protein sequence ID" value="MFC4698888.1"/>
    <property type="molecule type" value="Genomic_DNA"/>
</dbReference>
<name>A0ABV9LT91_9ALTE</name>